<dbReference type="Pfam" id="PF03960">
    <property type="entry name" value="ArsC"/>
    <property type="match status" value="1"/>
</dbReference>
<dbReference type="AlphaFoldDB" id="A0A2U8IAX5"/>
<evidence type="ECO:0000313" key="4">
    <source>
        <dbReference type="Proteomes" id="UP000261875"/>
    </source>
</evidence>
<dbReference type="PROSITE" id="PS51353">
    <property type="entry name" value="ARSC"/>
    <property type="match status" value="1"/>
</dbReference>
<gene>
    <name evidence="3" type="ORF">CCS41_11635</name>
</gene>
<proteinExistence type="inferred from homology"/>
<dbReference type="NCBIfam" id="TIGR01617">
    <property type="entry name" value="arsC_related"/>
    <property type="match status" value="1"/>
</dbReference>
<keyword evidence="4" id="KW-1185">Reference proteome</keyword>
<dbReference type="PANTHER" id="PTHR30041:SF8">
    <property type="entry name" value="PROTEIN YFFB"/>
    <property type="match status" value="1"/>
</dbReference>
<dbReference type="EMBL" id="CP021659">
    <property type="protein sequence ID" value="AWK15435.1"/>
    <property type="molecule type" value="Genomic_DNA"/>
</dbReference>
<dbReference type="PANTHER" id="PTHR30041">
    <property type="entry name" value="ARSENATE REDUCTASE"/>
    <property type="match status" value="1"/>
</dbReference>
<dbReference type="STRING" id="1878942.GCA_900128755_00035"/>
<protein>
    <submittedName>
        <fullName evidence="3">ArsC family reductase</fullName>
    </submittedName>
</protein>
<comment type="similarity">
    <text evidence="1 2">Belongs to the ArsC family.</text>
</comment>
<evidence type="ECO:0000256" key="1">
    <source>
        <dbReference type="ARBA" id="ARBA00007198"/>
    </source>
</evidence>
<dbReference type="OrthoDB" id="9803749at2"/>
<dbReference type="InterPro" id="IPR006504">
    <property type="entry name" value="Tscrpt_reg_Spx/MgsR"/>
</dbReference>
<dbReference type="NCBIfam" id="NF008107">
    <property type="entry name" value="PRK10853.1"/>
    <property type="match status" value="1"/>
</dbReference>
<dbReference type="CDD" id="cd03035">
    <property type="entry name" value="ArsC_Yffb"/>
    <property type="match status" value="1"/>
</dbReference>
<accession>A0A2U8IAX5</accession>
<dbReference type="SUPFAM" id="SSF52833">
    <property type="entry name" value="Thioredoxin-like"/>
    <property type="match status" value="1"/>
</dbReference>
<dbReference type="Proteomes" id="UP000261875">
    <property type="component" value="Chromosome"/>
</dbReference>
<evidence type="ECO:0000256" key="2">
    <source>
        <dbReference type="PROSITE-ProRule" id="PRU01282"/>
    </source>
</evidence>
<dbReference type="InterPro" id="IPR006660">
    <property type="entry name" value="Arsenate_reductase-like"/>
</dbReference>
<sequence>MRYRLYGIRNCATIQKARAWLDDHAIAYKFHDYRVDGLTAERLQDFIDTLGWESLLNTRGTTWRKLSEAERAVVIDASAAKALMLAQPALIKRPLLEEYSGRVLLGFDPASYQQFFSEAS</sequence>
<reference evidence="3 4" key="1">
    <citation type="submission" date="2017-05" db="EMBL/GenBank/DDBJ databases">
        <title>Genome sequence of Candidatus Fukatsuia symbiotica and Candidatus Hamiltonella defensa from Acyrthosiphon pisum strain 5D.</title>
        <authorList>
            <person name="Patel V.A."/>
            <person name="Chevignon G."/>
            <person name="Russell J.A."/>
            <person name="Oliver K.M."/>
        </authorList>
    </citation>
    <scope>NUCLEOTIDE SEQUENCE [LARGE SCALE GENOMIC DNA]</scope>
    <source>
        <strain evidence="3 4">5D</strain>
    </source>
</reference>
<dbReference type="InterPro" id="IPR036249">
    <property type="entry name" value="Thioredoxin-like_sf"/>
</dbReference>
<dbReference type="KEGG" id="fsm:CCS41_11635"/>
<evidence type="ECO:0000313" key="3">
    <source>
        <dbReference type="EMBL" id="AWK15435.1"/>
    </source>
</evidence>
<dbReference type="Gene3D" id="3.40.30.10">
    <property type="entry name" value="Glutaredoxin"/>
    <property type="match status" value="1"/>
</dbReference>
<organism evidence="3 4">
    <name type="scientific">Candidatus Fukatsuia symbiotica</name>
    <dbReference type="NCBI Taxonomy" id="1878942"/>
    <lineage>
        <taxon>Bacteria</taxon>
        <taxon>Pseudomonadati</taxon>
        <taxon>Pseudomonadota</taxon>
        <taxon>Gammaproteobacteria</taxon>
        <taxon>Enterobacterales</taxon>
        <taxon>Yersiniaceae</taxon>
        <taxon>Candidatus Fukatsuia</taxon>
    </lineage>
</organism>
<name>A0A2U8IAX5_9GAMM</name>